<dbReference type="Gene3D" id="3.40.190.10">
    <property type="entry name" value="Periplasmic binding protein-like II"/>
    <property type="match status" value="2"/>
</dbReference>
<evidence type="ECO:0000259" key="5">
    <source>
        <dbReference type="PROSITE" id="PS50931"/>
    </source>
</evidence>
<dbReference type="PANTHER" id="PTHR30126">
    <property type="entry name" value="HTH-TYPE TRANSCRIPTIONAL REGULATOR"/>
    <property type="match status" value="1"/>
</dbReference>
<evidence type="ECO:0000256" key="3">
    <source>
        <dbReference type="ARBA" id="ARBA00023125"/>
    </source>
</evidence>
<dbReference type="FunFam" id="1.10.10.10:FF:000001">
    <property type="entry name" value="LysR family transcriptional regulator"/>
    <property type="match status" value="1"/>
</dbReference>
<dbReference type="SUPFAM" id="SSF46785">
    <property type="entry name" value="Winged helix' DNA-binding domain"/>
    <property type="match status" value="1"/>
</dbReference>
<dbReference type="AlphaFoldDB" id="A0A9D9EGV7"/>
<dbReference type="EMBL" id="JADIMR010000072">
    <property type="protein sequence ID" value="MBO8447052.1"/>
    <property type="molecule type" value="Genomic_DNA"/>
</dbReference>
<evidence type="ECO:0000256" key="4">
    <source>
        <dbReference type="ARBA" id="ARBA00023163"/>
    </source>
</evidence>
<keyword evidence="2" id="KW-0805">Transcription regulation</keyword>
<evidence type="ECO:0000313" key="6">
    <source>
        <dbReference type="EMBL" id="MBO8447052.1"/>
    </source>
</evidence>
<protein>
    <submittedName>
        <fullName evidence="6">LysR family transcriptional regulator</fullName>
    </submittedName>
</protein>
<comment type="caution">
    <text evidence="6">The sequence shown here is derived from an EMBL/GenBank/DDBJ whole genome shotgun (WGS) entry which is preliminary data.</text>
</comment>
<reference evidence="6" key="2">
    <citation type="journal article" date="2021" name="PeerJ">
        <title>Extensive microbial diversity within the chicken gut microbiome revealed by metagenomics and culture.</title>
        <authorList>
            <person name="Gilroy R."/>
            <person name="Ravi A."/>
            <person name="Getino M."/>
            <person name="Pursley I."/>
            <person name="Horton D.L."/>
            <person name="Alikhan N.F."/>
            <person name="Baker D."/>
            <person name="Gharbi K."/>
            <person name="Hall N."/>
            <person name="Watson M."/>
            <person name="Adriaenssens E.M."/>
            <person name="Foster-Nyarko E."/>
            <person name="Jarju S."/>
            <person name="Secka A."/>
            <person name="Antonio M."/>
            <person name="Oren A."/>
            <person name="Chaudhuri R.R."/>
            <person name="La Ragione R."/>
            <person name="Hildebrand F."/>
            <person name="Pallen M.J."/>
        </authorList>
    </citation>
    <scope>NUCLEOTIDE SEQUENCE</scope>
    <source>
        <strain evidence="6">D3-1215</strain>
    </source>
</reference>
<evidence type="ECO:0000313" key="7">
    <source>
        <dbReference type="Proteomes" id="UP000823637"/>
    </source>
</evidence>
<dbReference type="GO" id="GO:0000976">
    <property type="term" value="F:transcription cis-regulatory region binding"/>
    <property type="evidence" value="ECO:0007669"/>
    <property type="project" value="TreeGrafter"/>
</dbReference>
<evidence type="ECO:0000256" key="2">
    <source>
        <dbReference type="ARBA" id="ARBA00023015"/>
    </source>
</evidence>
<comment type="similarity">
    <text evidence="1">Belongs to the LysR transcriptional regulatory family.</text>
</comment>
<dbReference type="InterPro" id="IPR005119">
    <property type="entry name" value="LysR_subst-bd"/>
</dbReference>
<dbReference type="PANTHER" id="PTHR30126:SF39">
    <property type="entry name" value="HTH-TYPE TRANSCRIPTIONAL REGULATOR CYSL"/>
    <property type="match status" value="1"/>
</dbReference>
<gene>
    <name evidence="6" type="ORF">IAC32_04835</name>
</gene>
<name>A0A9D9EGV7_9BACT</name>
<evidence type="ECO:0000256" key="1">
    <source>
        <dbReference type="ARBA" id="ARBA00009437"/>
    </source>
</evidence>
<dbReference type="SUPFAM" id="SSF53850">
    <property type="entry name" value="Periplasmic binding protein-like II"/>
    <property type="match status" value="1"/>
</dbReference>
<dbReference type="GO" id="GO:0003700">
    <property type="term" value="F:DNA-binding transcription factor activity"/>
    <property type="evidence" value="ECO:0007669"/>
    <property type="project" value="InterPro"/>
</dbReference>
<dbReference type="Proteomes" id="UP000823637">
    <property type="component" value="Unassembled WGS sequence"/>
</dbReference>
<dbReference type="PROSITE" id="PS50931">
    <property type="entry name" value="HTH_LYSR"/>
    <property type="match status" value="1"/>
</dbReference>
<dbReference type="Pfam" id="PF00126">
    <property type="entry name" value="HTH_1"/>
    <property type="match status" value="1"/>
</dbReference>
<reference evidence="6" key="1">
    <citation type="submission" date="2020-10" db="EMBL/GenBank/DDBJ databases">
        <authorList>
            <person name="Gilroy R."/>
        </authorList>
    </citation>
    <scope>NUCLEOTIDE SEQUENCE</scope>
    <source>
        <strain evidence="6">D3-1215</strain>
    </source>
</reference>
<dbReference type="InterPro" id="IPR036388">
    <property type="entry name" value="WH-like_DNA-bd_sf"/>
</dbReference>
<dbReference type="InterPro" id="IPR000847">
    <property type="entry name" value="LysR_HTH_N"/>
</dbReference>
<dbReference type="InterPro" id="IPR036390">
    <property type="entry name" value="WH_DNA-bd_sf"/>
</dbReference>
<sequence>MDFFRLKVFQSAARTLRFSKSAEVMHVSQPAVSRHISELETAFGTALFVRSASGVELTAAGRLLLAHADALLQAVGRMEADMRDIVGSEQGRLRIGASTTIATYVLPSVLAAFMERFKGVEISMCSANSGQVESMIKDGRIDIGFVESLSRRPLLHYTHLMDDELVLVTASAGAFGGLESVQAADLPSFPLVSRESGSGTREIIVARLSQAGVAWENLDVVMTLDSSEAMKSFLKNSSCLAIMPVVAIRRELADGSLRIIDLDGVDLSREFASVTRPGEFSGLNEKFHNFAASMKKSV</sequence>
<dbReference type="Pfam" id="PF03466">
    <property type="entry name" value="LysR_substrate"/>
    <property type="match status" value="1"/>
</dbReference>
<keyword evidence="3" id="KW-0238">DNA-binding</keyword>
<dbReference type="PRINTS" id="PR00039">
    <property type="entry name" value="HTHLYSR"/>
</dbReference>
<organism evidence="6 7">
    <name type="scientific">Candidatus Enterocola intestinipullorum</name>
    <dbReference type="NCBI Taxonomy" id="2840783"/>
    <lineage>
        <taxon>Bacteria</taxon>
        <taxon>Pseudomonadati</taxon>
        <taxon>Bacteroidota</taxon>
        <taxon>Bacteroidia</taxon>
        <taxon>Bacteroidales</taxon>
        <taxon>Candidatus Enterocola</taxon>
    </lineage>
</organism>
<feature type="domain" description="HTH lysR-type" evidence="5">
    <location>
        <begin position="1"/>
        <end position="58"/>
    </location>
</feature>
<dbReference type="Gene3D" id="1.10.10.10">
    <property type="entry name" value="Winged helix-like DNA-binding domain superfamily/Winged helix DNA-binding domain"/>
    <property type="match status" value="1"/>
</dbReference>
<proteinExistence type="inferred from homology"/>
<keyword evidence="4" id="KW-0804">Transcription</keyword>
<accession>A0A9D9EGV7</accession>